<feature type="domain" description="Cytidyltransferase-like" evidence="11">
    <location>
        <begin position="5"/>
        <end position="173"/>
    </location>
</feature>
<comment type="caution">
    <text evidence="12">The sequence shown here is derived from an EMBL/GenBank/DDBJ whole genome shotgun (WGS) entry which is preliminary data.</text>
</comment>
<dbReference type="NCBIfam" id="NF000840">
    <property type="entry name" value="PRK00071.1-3"/>
    <property type="match status" value="1"/>
</dbReference>
<evidence type="ECO:0000313" key="13">
    <source>
        <dbReference type="Proteomes" id="UP000886800"/>
    </source>
</evidence>
<dbReference type="Pfam" id="PF01467">
    <property type="entry name" value="CTP_transf_like"/>
    <property type="match status" value="1"/>
</dbReference>
<dbReference type="Gene3D" id="3.40.50.620">
    <property type="entry name" value="HUPs"/>
    <property type="match status" value="1"/>
</dbReference>
<keyword evidence="7 10" id="KW-0067">ATP-binding</keyword>
<evidence type="ECO:0000256" key="7">
    <source>
        <dbReference type="ARBA" id="ARBA00022840"/>
    </source>
</evidence>
<dbReference type="InterPro" id="IPR005248">
    <property type="entry name" value="NadD/NMNAT"/>
</dbReference>
<sequence>MRTGVYGGTFNPVHLGHVKLAEAYRQALGLDRLLVIPDCQPPHKQAEDLAPGPQRLEMCRLAFAGDPAAQVSDLELRRGSRSYTVDTLEQLHARFPEDTFYLIMGGDMFLTVTQWQNPQRIFQLAVLCAGSREPGEQERLRSHGAFLRERYGAESRIIPFSPLPISSTQIRARVRGGQSLEGLVPPQVARYIQINRLYRD</sequence>
<dbReference type="CDD" id="cd02165">
    <property type="entry name" value="NMNAT"/>
    <property type="match status" value="1"/>
</dbReference>
<comment type="pathway">
    <text evidence="2 10">Cofactor biosynthesis; NAD(+) biosynthesis; deamido-NAD(+) from nicotinate D-ribonucleotide: step 1/1.</text>
</comment>
<keyword evidence="5 10" id="KW-0548">Nucleotidyltransferase</keyword>
<reference evidence="12" key="1">
    <citation type="journal article" date="2021" name="PeerJ">
        <title>Extensive microbial diversity within the chicken gut microbiome revealed by metagenomics and culture.</title>
        <authorList>
            <person name="Gilroy R."/>
            <person name="Ravi A."/>
            <person name="Getino M."/>
            <person name="Pursley I."/>
            <person name="Horton D.L."/>
            <person name="Alikhan N.F."/>
            <person name="Baker D."/>
            <person name="Gharbi K."/>
            <person name="Hall N."/>
            <person name="Watson M."/>
            <person name="Adriaenssens E.M."/>
            <person name="Foster-Nyarko E."/>
            <person name="Jarju S."/>
            <person name="Secka A."/>
            <person name="Antonio M."/>
            <person name="Oren A."/>
            <person name="Chaudhuri R.R."/>
            <person name="La Ragione R."/>
            <person name="Hildebrand F."/>
            <person name="Pallen M.J."/>
        </authorList>
    </citation>
    <scope>NUCLEOTIDE SEQUENCE</scope>
    <source>
        <strain evidence="12">CHK188-5543</strain>
    </source>
</reference>
<organism evidence="12 13">
    <name type="scientific">Candidatus Anaerotruncus excrementipullorum</name>
    <dbReference type="NCBI Taxonomy" id="2838465"/>
    <lineage>
        <taxon>Bacteria</taxon>
        <taxon>Bacillati</taxon>
        <taxon>Bacillota</taxon>
        <taxon>Clostridia</taxon>
        <taxon>Eubacteriales</taxon>
        <taxon>Oscillospiraceae</taxon>
        <taxon>Anaerotruncus</taxon>
    </lineage>
</organism>
<reference evidence="12" key="2">
    <citation type="submission" date="2021-04" db="EMBL/GenBank/DDBJ databases">
        <authorList>
            <person name="Gilroy R."/>
        </authorList>
    </citation>
    <scope>NUCLEOTIDE SEQUENCE</scope>
    <source>
        <strain evidence="12">CHK188-5543</strain>
    </source>
</reference>
<evidence type="ECO:0000313" key="12">
    <source>
        <dbReference type="EMBL" id="HIX65846.1"/>
    </source>
</evidence>
<dbReference type="AlphaFoldDB" id="A0A9D2B7F8"/>
<dbReference type="PANTHER" id="PTHR39321:SF3">
    <property type="entry name" value="PHOSPHOPANTETHEINE ADENYLYLTRANSFERASE"/>
    <property type="match status" value="1"/>
</dbReference>
<dbReference type="PANTHER" id="PTHR39321">
    <property type="entry name" value="NICOTINATE-NUCLEOTIDE ADENYLYLTRANSFERASE-RELATED"/>
    <property type="match status" value="1"/>
</dbReference>
<comment type="function">
    <text evidence="1 10">Catalyzes the reversible adenylation of nicotinate mononucleotide (NaMN) to nicotinic acid adenine dinucleotide (NaAD).</text>
</comment>
<evidence type="ECO:0000256" key="5">
    <source>
        <dbReference type="ARBA" id="ARBA00022695"/>
    </source>
</evidence>
<evidence type="ECO:0000256" key="1">
    <source>
        <dbReference type="ARBA" id="ARBA00002324"/>
    </source>
</evidence>
<dbReference type="Proteomes" id="UP000886800">
    <property type="component" value="Unassembled WGS sequence"/>
</dbReference>
<dbReference type="InterPro" id="IPR014729">
    <property type="entry name" value="Rossmann-like_a/b/a_fold"/>
</dbReference>
<dbReference type="GO" id="GO:0004515">
    <property type="term" value="F:nicotinate-nucleotide adenylyltransferase activity"/>
    <property type="evidence" value="ECO:0007669"/>
    <property type="project" value="UniProtKB-UniRule"/>
</dbReference>
<dbReference type="HAMAP" id="MF_00244">
    <property type="entry name" value="NaMN_adenylyltr"/>
    <property type="match status" value="1"/>
</dbReference>
<proteinExistence type="inferred from homology"/>
<keyword evidence="4 10" id="KW-0808">Transferase</keyword>
<dbReference type="GO" id="GO:0009435">
    <property type="term" value="P:NAD+ biosynthetic process"/>
    <property type="evidence" value="ECO:0007669"/>
    <property type="project" value="UniProtKB-UniRule"/>
</dbReference>
<evidence type="ECO:0000256" key="9">
    <source>
        <dbReference type="ARBA" id="ARBA00048721"/>
    </source>
</evidence>
<protein>
    <recommendedName>
        <fullName evidence="10">Probable nicotinate-nucleotide adenylyltransferase</fullName>
        <ecNumber evidence="10">2.7.7.18</ecNumber>
    </recommendedName>
    <alternativeName>
        <fullName evidence="10">Deamido-NAD(+) diphosphorylase</fullName>
    </alternativeName>
    <alternativeName>
        <fullName evidence="10">Deamido-NAD(+) pyrophosphorylase</fullName>
    </alternativeName>
    <alternativeName>
        <fullName evidence="10">Nicotinate mononucleotide adenylyltransferase</fullName>
        <shortName evidence="10">NaMN adenylyltransferase</shortName>
    </alternativeName>
</protein>
<keyword evidence="8 10" id="KW-0520">NAD</keyword>
<keyword evidence="3 10" id="KW-0662">Pyridine nucleotide biosynthesis</keyword>
<dbReference type="GO" id="GO:0005524">
    <property type="term" value="F:ATP binding"/>
    <property type="evidence" value="ECO:0007669"/>
    <property type="project" value="UniProtKB-KW"/>
</dbReference>
<evidence type="ECO:0000256" key="6">
    <source>
        <dbReference type="ARBA" id="ARBA00022741"/>
    </source>
</evidence>
<name>A0A9D2B7F8_9FIRM</name>
<keyword evidence="6 10" id="KW-0547">Nucleotide-binding</keyword>
<evidence type="ECO:0000256" key="2">
    <source>
        <dbReference type="ARBA" id="ARBA00005019"/>
    </source>
</evidence>
<comment type="similarity">
    <text evidence="10">Belongs to the NadD family.</text>
</comment>
<evidence type="ECO:0000256" key="3">
    <source>
        <dbReference type="ARBA" id="ARBA00022642"/>
    </source>
</evidence>
<evidence type="ECO:0000259" key="11">
    <source>
        <dbReference type="Pfam" id="PF01467"/>
    </source>
</evidence>
<dbReference type="EC" id="2.7.7.18" evidence="10"/>
<dbReference type="EMBL" id="DXES01000135">
    <property type="protein sequence ID" value="HIX65846.1"/>
    <property type="molecule type" value="Genomic_DNA"/>
</dbReference>
<evidence type="ECO:0000256" key="8">
    <source>
        <dbReference type="ARBA" id="ARBA00023027"/>
    </source>
</evidence>
<dbReference type="SUPFAM" id="SSF52374">
    <property type="entry name" value="Nucleotidylyl transferase"/>
    <property type="match status" value="1"/>
</dbReference>
<evidence type="ECO:0000256" key="10">
    <source>
        <dbReference type="HAMAP-Rule" id="MF_00244"/>
    </source>
</evidence>
<dbReference type="NCBIfam" id="TIGR00125">
    <property type="entry name" value="cyt_tran_rel"/>
    <property type="match status" value="1"/>
</dbReference>
<dbReference type="NCBIfam" id="TIGR00482">
    <property type="entry name" value="nicotinate (nicotinamide) nucleotide adenylyltransferase"/>
    <property type="match status" value="1"/>
</dbReference>
<comment type="catalytic activity">
    <reaction evidence="9 10">
        <text>nicotinate beta-D-ribonucleotide + ATP + H(+) = deamido-NAD(+) + diphosphate</text>
        <dbReference type="Rhea" id="RHEA:22860"/>
        <dbReference type="ChEBI" id="CHEBI:15378"/>
        <dbReference type="ChEBI" id="CHEBI:30616"/>
        <dbReference type="ChEBI" id="CHEBI:33019"/>
        <dbReference type="ChEBI" id="CHEBI:57502"/>
        <dbReference type="ChEBI" id="CHEBI:58437"/>
        <dbReference type="EC" id="2.7.7.18"/>
    </reaction>
</comment>
<dbReference type="InterPro" id="IPR004821">
    <property type="entry name" value="Cyt_trans-like"/>
</dbReference>
<gene>
    <name evidence="10 12" type="primary">nadD</name>
    <name evidence="12" type="ORF">H9736_06300</name>
</gene>
<accession>A0A9D2B7F8</accession>
<evidence type="ECO:0000256" key="4">
    <source>
        <dbReference type="ARBA" id="ARBA00022679"/>
    </source>
</evidence>